<feature type="compositionally biased region" description="Polar residues" evidence="2">
    <location>
        <begin position="343"/>
        <end position="357"/>
    </location>
</feature>
<name>A0A1D3CR97_9EIME</name>
<gene>
    <name evidence="3" type="ORF">cyc_05600</name>
</gene>
<proteinExistence type="predicted"/>
<organism evidence="3 4">
    <name type="scientific">Cyclospora cayetanensis</name>
    <dbReference type="NCBI Taxonomy" id="88456"/>
    <lineage>
        <taxon>Eukaryota</taxon>
        <taxon>Sar</taxon>
        <taxon>Alveolata</taxon>
        <taxon>Apicomplexa</taxon>
        <taxon>Conoidasida</taxon>
        <taxon>Coccidia</taxon>
        <taxon>Eucoccidiorida</taxon>
        <taxon>Eimeriorina</taxon>
        <taxon>Eimeriidae</taxon>
        <taxon>Cyclospora</taxon>
    </lineage>
</organism>
<evidence type="ECO:0000256" key="1">
    <source>
        <dbReference type="SAM" id="Coils"/>
    </source>
</evidence>
<dbReference type="InterPro" id="IPR013083">
    <property type="entry name" value="Znf_RING/FYVE/PHD"/>
</dbReference>
<dbReference type="EMBL" id="JROU02002252">
    <property type="protein sequence ID" value="OEH73693.1"/>
    <property type="molecule type" value="Genomic_DNA"/>
</dbReference>
<accession>A0A1D3CR97</accession>
<feature type="region of interest" description="Disordered" evidence="2">
    <location>
        <begin position="342"/>
        <end position="361"/>
    </location>
</feature>
<dbReference type="Proteomes" id="UP000095192">
    <property type="component" value="Unassembled WGS sequence"/>
</dbReference>
<dbReference type="VEuPathDB" id="ToxoDB:cyc_05600"/>
<protein>
    <submittedName>
        <fullName evidence="3">Zinc finger (C3hc4 ring finger) domain-containing protein</fullName>
    </submittedName>
</protein>
<keyword evidence="4" id="KW-1185">Reference proteome</keyword>
<evidence type="ECO:0000313" key="3">
    <source>
        <dbReference type="EMBL" id="OEH73693.1"/>
    </source>
</evidence>
<feature type="coiled-coil region" evidence="1">
    <location>
        <begin position="132"/>
        <end position="166"/>
    </location>
</feature>
<sequence length="471" mass="51329">MGEIQPPDCSICFEPATTDLAAVSCGHVFHLKWYASIQREGPLGTWTGEDVACFLQLLRTPLGALKTLFCAFLCLEDGLAALSVDQWLASSGHGSKGGCPICRKTCGPRLKLRFMWSSAHAGKGMHDVTGELMIVRKEKQALETRLEELEAAVRAHAGEIEAVEKRLIGDAPPEDRAQLLLNDFRSWGRLEDAVLTLHRAMTVLQRDKERLKKEKLRQEWTAKKRLHELRKALEALQDSCRCGGEDTHIDHRSSRNGIAPQETPSAFGRPYIADFSDPRMLRIADCLSFHREAAPTVTSLPPVPSAAPIERELNAAGALRQSARQTAPAADARCGTAGYIHTFSHSNNSSPKGNNSARENEMQQPEVFDLGEGESYEDDPKAALNVLLQPVYPPSTPPGASFSLRLGWSTPQTSMRGIPGGLTRGVPSQPQALASSRSLCCSASATPRTRAAPLGGSNTKLHDIRVFFKPA</sequence>
<dbReference type="AlphaFoldDB" id="A0A1D3CR97"/>
<comment type="caution">
    <text evidence="3">The sequence shown here is derived from an EMBL/GenBank/DDBJ whole genome shotgun (WGS) entry which is preliminary data.</text>
</comment>
<keyword evidence="1" id="KW-0175">Coiled coil</keyword>
<dbReference type="InParanoid" id="A0A1D3CR97"/>
<evidence type="ECO:0000256" key="2">
    <source>
        <dbReference type="SAM" id="MobiDB-lite"/>
    </source>
</evidence>
<dbReference type="Gene3D" id="3.30.40.10">
    <property type="entry name" value="Zinc/RING finger domain, C3HC4 (zinc finger)"/>
    <property type="match status" value="1"/>
</dbReference>
<evidence type="ECO:0000313" key="4">
    <source>
        <dbReference type="Proteomes" id="UP000095192"/>
    </source>
</evidence>
<reference evidence="3 4" key="1">
    <citation type="journal article" date="2016" name="BMC Genomics">
        <title>Comparative genomics reveals Cyclospora cayetanensis possesses coccidia-like metabolism and invasion components but unique surface antigens.</title>
        <authorList>
            <person name="Liu S."/>
            <person name="Wang L."/>
            <person name="Zheng H."/>
            <person name="Xu Z."/>
            <person name="Roellig D.M."/>
            <person name="Li N."/>
            <person name="Frace M.A."/>
            <person name="Tang K."/>
            <person name="Arrowood M.J."/>
            <person name="Moss D.M."/>
            <person name="Zhang L."/>
            <person name="Feng Y."/>
            <person name="Xiao L."/>
        </authorList>
    </citation>
    <scope>NUCLEOTIDE SEQUENCE [LARGE SCALE GENOMIC DNA]</scope>
    <source>
        <strain evidence="3 4">CHN_HEN01</strain>
    </source>
</reference>